<evidence type="ECO:0000313" key="2">
    <source>
        <dbReference type="EMBL" id="VDO01620.1"/>
    </source>
</evidence>
<gene>
    <name evidence="2" type="ORF">HNAJ_LOCUS5760</name>
</gene>
<evidence type="ECO:0000313" key="3">
    <source>
        <dbReference type="Proteomes" id="UP000278807"/>
    </source>
</evidence>
<name>A0A0R3TFC3_RODNA</name>
<feature type="compositionally biased region" description="Basic residues" evidence="1">
    <location>
        <begin position="71"/>
        <end position="83"/>
    </location>
</feature>
<dbReference type="Proteomes" id="UP000278807">
    <property type="component" value="Unassembled WGS sequence"/>
</dbReference>
<dbReference type="WBParaSite" id="HNAJ_0000576301-mRNA-1">
    <property type="protein sequence ID" value="HNAJ_0000576301-mRNA-1"/>
    <property type="gene ID" value="HNAJ_0000576301"/>
</dbReference>
<reference evidence="4" key="1">
    <citation type="submission" date="2017-02" db="UniProtKB">
        <authorList>
            <consortium name="WormBaseParasite"/>
        </authorList>
    </citation>
    <scope>IDENTIFICATION</scope>
</reference>
<keyword evidence="3" id="KW-1185">Reference proteome</keyword>
<protein>
    <submittedName>
        <fullName evidence="4">IMS_C domain-containing protein</fullName>
    </submittedName>
</protein>
<feature type="region of interest" description="Disordered" evidence="1">
    <location>
        <begin position="58"/>
        <end position="96"/>
    </location>
</feature>
<dbReference type="STRING" id="102285.A0A0R3TFC3"/>
<proteinExistence type="predicted"/>
<organism evidence="4">
    <name type="scientific">Rodentolepis nana</name>
    <name type="common">Dwarf tapeworm</name>
    <name type="synonym">Hymenolepis nana</name>
    <dbReference type="NCBI Taxonomy" id="102285"/>
    <lineage>
        <taxon>Eukaryota</taxon>
        <taxon>Metazoa</taxon>
        <taxon>Spiralia</taxon>
        <taxon>Lophotrochozoa</taxon>
        <taxon>Platyhelminthes</taxon>
        <taxon>Cestoda</taxon>
        <taxon>Eucestoda</taxon>
        <taxon>Cyclophyllidea</taxon>
        <taxon>Hymenolepididae</taxon>
        <taxon>Rodentolepis</taxon>
    </lineage>
</organism>
<reference evidence="2 3" key="2">
    <citation type="submission" date="2018-11" db="EMBL/GenBank/DDBJ databases">
        <authorList>
            <consortium name="Pathogen Informatics"/>
        </authorList>
    </citation>
    <scope>NUCLEOTIDE SEQUENCE [LARGE SCALE GENOMIC DNA]</scope>
</reference>
<sequence length="254" mass="28945">MSFCFQEQLKSAQLFGYKTEELYKRASSYVEGVKELLRICERASEFILGQNKPLASTKLERSSTGVEGTGKRSRRSSLKRKQSQQRQEDEQQEEQQQLFEFQLKRRSSRPGGTEGKVVTHIQQHSIDFSNPREADFLSLLSAIDLEEAAAPISFTRKHRDENKDSKANIEDEDDDALLPYIANLRSLFIELLPGLRDTVLSLLEKAGSEIEISSSLVAKIYTNLTELVSNLKQRFPGWCEYSEEVRLVSLVSNC</sequence>
<accession>A0A0R3TFC3</accession>
<evidence type="ECO:0000256" key="1">
    <source>
        <dbReference type="SAM" id="MobiDB-lite"/>
    </source>
</evidence>
<dbReference type="EMBL" id="UZAE01005348">
    <property type="protein sequence ID" value="VDO01620.1"/>
    <property type="molecule type" value="Genomic_DNA"/>
</dbReference>
<dbReference type="AlphaFoldDB" id="A0A0R3TFC3"/>
<evidence type="ECO:0000313" key="4">
    <source>
        <dbReference type="WBParaSite" id="HNAJ_0000576301-mRNA-1"/>
    </source>
</evidence>